<organism evidence="2 3">
    <name type="scientific">Massarina eburnea CBS 473.64</name>
    <dbReference type="NCBI Taxonomy" id="1395130"/>
    <lineage>
        <taxon>Eukaryota</taxon>
        <taxon>Fungi</taxon>
        <taxon>Dikarya</taxon>
        <taxon>Ascomycota</taxon>
        <taxon>Pezizomycotina</taxon>
        <taxon>Dothideomycetes</taxon>
        <taxon>Pleosporomycetidae</taxon>
        <taxon>Pleosporales</taxon>
        <taxon>Massarineae</taxon>
        <taxon>Massarinaceae</taxon>
        <taxon>Massarina</taxon>
    </lineage>
</organism>
<keyword evidence="1" id="KW-0812">Transmembrane</keyword>
<dbReference type="EMBL" id="MU006778">
    <property type="protein sequence ID" value="KAF2644836.1"/>
    <property type="molecule type" value="Genomic_DNA"/>
</dbReference>
<reference evidence="2" key="1">
    <citation type="journal article" date="2020" name="Stud. Mycol.">
        <title>101 Dothideomycetes genomes: a test case for predicting lifestyles and emergence of pathogens.</title>
        <authorList>
            <person name="Haridas S."/>
            <person name="Albert R."/>
            <person name="Binder M."/>
            <person name="Bloem J."/>
            <person name="Labutti K."/>
            <person name="Salamov A."/>
            <person name="Andreopoulos B."/>
            <person name="Baker S."/>
            <person name="Barry K."/>
            <person name="Bills G."/>
            <person name="Bluhm B."/>
            <person name="Cannon C."/>
            <person name="Castanera R."/>
            <person name="Culley D."/>
            <person name="Daum C."/>
            <person name="Ezra D."/>
            <person name="Gonzalez J."/>
            <person name="Henrissat B."/>
            <person name="Kuo A."/>
            <person name="Liang C."/>
            <person name="Lipzen A."/>
            <person name="Lutzoni F."/>
            <person name="Magnuson J."/>
            <person name="Mondo S."/>
            <person name="Nolan M."/>
            <person name="Ohm R."/>
            <person name="Pangilinan J."/>
            <person name="Park H.-J."/>
            <person name="Ramirez L."/>
            <person name="Alfaro M."/>
            <person name="Sun H."/>
            <person name="Tritt A."/>
            <person name="Yoshinaga Y."/>
            <person name="Zwiers L.-H."/>
            <person name="Turgeon B."/>
            <person name="Goodwin S."/>
            <person name="Spatafora J."/>
            <person name="Crous P."/>
            <person name="Grigoriev I."/>
        </authorList>
    </citation>
    <scope>NUCLEOTIDE SEQUENCE</scope>
    <source>
        <strain evidence="2">CBS 473.64</strain>
    </source>
</reference>
<keyword evidence="3" id="KW-1185">Reference proteome</keyword>
<dbReference type="Pfam" id="PF11927">
    <property type="entry name" value="HODM_asu-like"/>
    <property type="match status" value="1"/>
</dbReference>
<keyword evidence="1" id="KW-1133">Transmembrane helix</keyword>
<accession>A0A6A6SAE7</accession>
<dbReference type="Proteomes" id="UP000799753">
    <property type="component" value="Unassembled WGS sequence"/>
</dbReference>
<protein>
    <recommendedName>
        <fullName evidence="4">HRQ family protein 2</fullName>
    </recommendedName>
</protein>
<sequence length="388" mass="44004">MPQLTLIPWAIVFLGVGVAVLAWIGVSVWRRSGQNGSLPQPLTSIASLTKAHGFSEADYYKIDPLEDLNLENEEPLKLRPFKAKYYLTMAIENITANDLIVMDKTYSSRIALRRQLIRDHLSEVLAWNPISTPAVVELYTYLTATYLPHRFPTLYTLHEKGLLNHITGELLPICPSSTEQALRILGENIDDEFLFLLPAQSESPEENGKYRLEAFITCFPSGFSTRQKLGLKLADIHTPVPGYAARLEKSMDRFFATLPVGKMVKRQNWSITTDKRLFAITGNHMYEDEHALRGESKEKEMVNLRETVMRCERQTVHRLPKTGAVVFAFKTYQYGIEELRDEGVGEELATAIDGLGEGNVPEILVYKRQVVWGEKVKKFLRGEISVDD</sequence>
<evidence type="ECO:0008006" key="4">
    <source>
        <dbReference type="Google" id="ProtNLM"/>
    </source>
</evidence>
<keyword evidence="1" id="KW-0472">Membrane</keyword>
<proteinExistence type="predicted"/>
<dbReference type="AlphaFoldDB" id="A0A6A6SAE7"/>
<evidence type="ECO:0000313" key="3">
    <source>
        <dbReference type="Proteomes" id="UP000799753"/>
    </source>
</evidence>
<dbReference type="InterPro" id="IPR021848">
    <property type="entry name" value="HODM_asu-like"/>
</dbReference>
<evidence type="ECO:0000313" key="2">
    <source>
        <dbReference type="EMBL" id="KAF2644836.1"/>
    </source>
</evidence>
<gene>
    <name evidence="2" type="ORF">P280DRAFT_487347</name>
</gene>
<evidence type="ECO:0000256" key="1">
    <source>
        <dbReference type="SAM" id="Phobius"/>
    </source>
</evidence>
<feature type="transmembrane region" description="Helical" evidence="1">
    <location>
        <begin position="6"/>
        <end position="29"/>
    </location>
</feature>
<dbReference type="OrthoDB" id="5043642at2759"/>
<name>A0A6A6SAE7_9PLEO</name>